<evidence type="ECO:0000313" key="5">
    <source>
        <dbReference type="EMBL" id="WCT57497.1"/>
    </source>
</evidence>
<dbReference type="Gene3D" id="1.20.120.530">
    <property type="entry name" value="GntR ligand-binding domain-like"/>
    <property type="match status" value="1"/>
</dbReference>
<organism evidence="5 6">
    <name type="scientific">Paenibacillus kyungheensis</name>
    <dbReference type="NCBI Taxonomy" id="1452732"/>
    <lineage>
        <taxon>Bacteria</taxon>
        <taxon>Bacillati</taxon>
        <taxon>Bacillota</taxon>
        <taxon>Bacilli</taxon>
        <taxon>Bacillales</taxon>
        <taxon>Paenibacillaceae</taxon>
        <taxon>Paenibacillus</taxon>
    </lineage>
</organism>
<dbReference type="InterPro" id="IPR000524">
    <property type="entry name" value="Tscrpt_reg_HTH_GntR"/>
</dbReference>
<proteinExistence type="predicted"/>
<dbReference type="Pfam" id="PF00392">
    <property type="entry name" value="GntR"/>
    <property type="match status" value="1"/>
</dbReference>
<dbReference type="Pfam" id="PF07729">
    <property type="entry name" value="FCD"/>
    <property type="match status" value="1"/>
</dbReference>
<dbReference type="RefSeq" id="WP_273615703.1">
    <property type="nucleotide sequence ID" value="NZ_CP117416.1"/>
</dbReference>
<dbReference type="PANTHER" id="PTHR43537:SF5">
    <property type="entry name" value="UXU OPERON TRANSCRIPTIONAL REGULATOR"/>
    <property type="match status" value="1"/>
</dbReference>
<gene>
    <name evidence="5" type="ORF">PQ456_08315</name>
</gene>
<accession>A0AAX3M5K7</accession>
<keyword evidence="3" id="KW-0804">Transcription</keyword>
<keyword evidence="2" id="KW-0238">DNA-binding</keyword>
<keyword evidence="1" id="KW-0805">Transcription regulation</keyword>
<dbReference type="Proteomes" id="UP001220509">
    <property type="component" value="Chromosome"/>
</dbReference>
<dbReference type="AlphaFoldDB" id="A0AAX3M5K7"/>
<evidence type="ECO:0000256" key="1">
    <source>
        <dbReference type="ARBA" id="ARBA00023015"/>
    </source>
</evidence>
<dbReference type="SMART" id="SM00895">
    <property type="entry name" value="FCD"/>
    <property type="match status" value="1"/>
</dbReference>
<dbReference type="SUPFAM" id="SSF48008">
    <property type="entry name" value="GntR ligand-binding domain-like"/>
    <property type="match status" value="1"/>
</dbReference>
<evidence type="ECO:0000313" key="6">
    <source>
        <dbReference type="Proteomes" id="UP001220509"/>
    </source>
</evidence>
<dbReference type="Gene3D" id="1.10.10.10">
    <property type="entry name" value="Winged helix-like DNA-binding domain superfamily/Winged helix DNA-binding domain"/>
    <property type="match status" value="1"/>
</dbReference>
<sequence>MRTYFPQQFEKVSPKKVSDFIFDQLEESIILKELLPEEQLPNERDMAVMFNASRLAVREALSRLEEEGLIEKRVGAKGGTFVLPLTLNSHHRHHEQIATNWESWSKVFEYRLIIEPEAAFLAAKRIQAEELHQLQLYLEMSIEQDCSRELFRALDVKFHLMIAKASGNSYFEKAVREIRTKINPALDLMPYSQEVRVRNSDSHFELLDVLRAHDGERSRLLMRQHIEQSASSIYHRVFDQPVSILEKESES</sequence>
<feature type="domain" description="HTH gntR-type" evidence="4">
    <location>
        <begin position="15"/>
        <end position="85"/>
    </location>
</feature>
<keyword evidence="6" id="KW-1185">Reference proteome</keyword>
<dbReference type="EMBL" id="CP117416">
    <property type="protein sequence ID" value="WCT57497.1"/>
    <property type="molecule type" value="Genomic_DNA"/>
</dbReference>
<dbReference type="GO" id="GO:0003677">
    <property type="term" value="F:DNA binding"/>
    <property type="evidence" value="ECO:0007669"/>
    <property type="project" value="UniProtKB-KW"/>
</dbReference>
<reference evidence="5 6" key="1">
    <citation type="submission" date="2023-02" db="EMBL/GenBank/DDBJ databases">
        <title>Genome sequence of Paenibacillus kyungheensis KACC 18744.</title>
        <authorList>
            <person name="Kim S."/>
            <person name="Heo J."/>
            <person name="Kwon S.-W."/>
        </authorList>
    </citation>
    <scope>NUCLEOTIDE SEQUENCE [LARGE SCALE GENOMIC DNA]</scope>
    <source>
        <strain evidence="5 6">KACC 18744</strain>
    </source>
</reference>
<evidence type="ECO:0000256" key="3">
    <source>
        <dbReference type="ARBA" id="ARBA00023163"/>
    </source>
</evidence>
<dbReference type="SUPFAM" id="SSF46785">
    <property type="entry name" value="Winged helix' DNA-binding domain"/>
    <property type="match status" value="1"/>
</dbReference>
<dbReference type="InterPro" id="IPR036388">
    <property type="entry name" value="WH-like_DNA-bd_sf"/>
</dbReference>
<dbReference type="InterPro" id="IPR011711">
    <property type="entry name" value="GntR_C"/>
</dbReference>
<name>A0AAX3M5K7_9BACL</name>
<dbReference type="SMART" id="SM00345">
    <property type="entry name" value="HTH_GNTR"/>
    <property type="match status" value="1"/>
</dbReference>
<dbReference type="InterPro" id="IPR036390">
    <property type="entry name" value="WH_DNA-bd_sf"/>
</dbReference>
<dbReference type="CDD" id="cd07377">
    <property type="entry name" value="WHTH_GntR"/>
    <property type="match status" value="1"/>
</dbReference>
<dbReference type="PRINTS" id="PR00035">
    <property type="entry name" value="HTHGNTR"/>
</dbReference>
<evidence type="ECO:0000259" key="4">
    <source>
        <dbReference type="PROSITE" id="PS50949"/>
    </source>
</evidence>
<dbReference type="PANTHER" id="PTHR43537">
    <property type="entry name" value="TRANSCRIPTIONAL REGULATOR, GNTR FAMILY"/>
    <property type="match status" value="1"/>
</dbReference>
<protein>
    <submittedName>
        <fullName evidence="5">FCD domain-containing protein</fullName>
    </submittedName>
</protein>
<dbReference type="PROSITE" id="PS50949">
    <property type="entry name" value="HTH_GNTR"/>
    <property type="match status" value="1"/>
</dbReference>
<dbReference type="KEGG" id="pka:PQ456_08315"/>
<evidence type="ECO:0000256" key="2">
    <source>
        <dbReference type="ARBA" id="ARBA00023125"/>
    </source>
</evidence>
<dbReference type="GO" id="GO:0003700">
    <property type="term" value="F:DNA-binding transcription factor activity"/>
    <property type="evidence" value="ECO:0007669"/>
    <property type="project" value="InterPro"/>
</dbReference>
<dbReference type="InterPro" id="IPR008920">
    <property type="entry name" value="TF_FadR/GntR_C"/>
</dbReference>